<comment type="caution">
    <text evidence="3">The sequence shown here is derived from an EMBL/GenBank/DDBJ whole genome shotgun (WGS) entry which is preliminary data.</text>
</comment>
<name>A0A838CNL5_9BACI</name>
<feature type="compositionally biased region" description="Acidic residues" evidence="1">
    <location>
        <begin position="263"/>
        <end position="280"/>
    </location>
</feature>
<keyword evidence="2" id="KW-0472">Membrane</keyword>
<keyword evidence="2" id="KW-0812">Transmembrane</keyword>
<protein>
    <submittedName>
        <fullName evidence="3">DUF4229 domain-containing protein</fullName>
    </submittedName>
</protein>
<feature type="region of interest" description="Disordered" evidence="1">
    <location>
        <begin position="210"/>
        <end position="233"/>
    </location>
</feature>
<dbReference type="RefSeq" id="WP_181470502.1">
    <property type="nucleotide sequence ID" value="NZ_JACEFG010000001.1"/>
</dbReference>
<accession>A0A838CNL5</accession>
<evidence type="ECO:0000256" key="1">
    <source>
        <dbReference type="SAM" id="MobiDB-lite"/>
    </source>
</evidence>
<feature type="compositionally biased region" description="Basic and acidic residues" evidence="1">
    <location>
        <begin position="248"/>
        <end position="262"/>
    </location>
</feature>
<organism evidence="3 4">
    <name type="scientific">Halobacillus locisalis</name>
    <dbReference type="NCBI Taxonomy" id="220753"/>
    <lineage>
        <taxon>Bacteria</taxon>
        <taxon>Bacillati</taxon>
        <taxon>Bacillota</taxon>
        <taxon>Bacilli</taxon>
        <taxon>Bacillales</taxon>
        <taxon>Bacillaceae</taxon>
        <taxon>Halobacillus</taxon>
    </lineage>
</organism>
<feature type="transmembrane region" description="Helical" evidence="2">
    <location>
        <begin position="6"/>
        <end position="22"/>
    </location>
</feature>
<feature type="compositionally biased region" description="Basic and acidic residues" evidence="1">
    <location>
        <begin position="224"/>
        <end position="233"/>
    </location>
</feature>
<keyword evidence="2" id="KW-1133">Transmembrane helix</keyword>
<feature type="region of interest" description="Disordered" evidence="1">
    <location>
        <begin position="120"/>
        <end position="143"/>
    </location>
</feature>
<evidence type="ECO:0000256" key="2">
    <source>
        <dbReference type="SAM" id="Phobius"/>
    </source>
</evidence>
<feature type="region of interest" description="Disordered" evidence="1">
    <location>
        <begin position="248"/>
        <end position="280"/>
    </location>
</feature>
<dbReference type="Proteomes" id="UP000571017">
    <property type="component" value="Unassembled WGS sequence"/>
</dbReference>
<dbReference type="AlphaFoldDB" id="A0A838CNL5"/>
<sequence length="280" mass="32448">MILTIQIISFVLAACILILFVNRMRTGYDKKSTWMLLSSSILITLLVVATSVVFNWFTTILLALLITGLISILLLPRLRKEEHEQEESLWFEEDESQPVAVQNELQRSEEELVEIELVEDGEKEESYEEEKQDGINEDQNTINYDGADDEAAAMVEIEERTEEEPIVESPPLNITESASINGKEEQEPKPTSSADLVDIDFEDELLANRRKSVDDENYTYPESEPIKEEMPERNFEELLELEDEEIDTYREEKKTEKRKIDIDMDDFEIPEMDLDEGTNR</sequence>
<proteinExistence type="predicted"/>
<feature type="transmembrane region" description="Helical" evidence="2">
    <location>
        <begin position="34"/>
        <end position="54"/>
    </location>
</feature>
<reference evidence="3 4" key="1">
    <citation type="journal article" date="2004" name="Extremophiles">
        <title>Halobacillus locisalis sp. nov., a halophilic bacterium isolated from a marine solar saltern of the Yellow Sea in Korea.</title>
        <authorList>
            <person name="Yoon J.H."/>
            <person name="Kang K.H."/>
            <person name="Oh T.K."/>
            <person name="Park Y.H."/>
        </authorList>
    </citation>
    <scope>NUCLEOTIDE SEQUENCE [LARGE SCALE GENOMIC DNA]</scope>
    <source>
        <strain evidence="3 4">KCTC 3788</strain>
    </source>
</reference>
<keyword evidence="4" id="KW-1185">Reference proteome</keyword>
<evidence type="ECO:0000313" key="4">
    <source>
        <dbReference type="Proteomes" id="UP000571017"/>
    </source>
</evidence>
<evidence type="ECO:0000313" key="3">
    <source>
        <dbReference type="EMBL" id="MBA2173438.1"/>
    </source>
</evidence>
<feature type="compositionally biased region" description="Acidic residues" evidence="1">
    <location>
        <begin position="120"/>
        <end position="131"/>
    </location>
</feature>
<dbReference type="EMBL" id="JACEFG010000001">
    <property type="protein sequence ID" value="MBA2173438.1"/>
    <property type="molecule type" value="Genomic_DNA"/>
</dbReference>
<gene>
    <name evidence="3" type="ORF">H0266_00845</name>
</gene>
<feature type="transmembrane region" description="Helical" evidence="2">
    <location>
        <begin position="60"/>
        <end position="78"/>
    </location>
</feature>
<feature type="region of interest" description="Disordered" evidence="1">
    <location>
        <begin position="160"/>
        <end position="197"/>
    </location>
</feature>